<dbReference type="SUPFAM" id="SSF158694">
    <property type="entry name" value="UraD-Like"/>
    <property type="match status" value="1"/>
</dbReference>
<organism evidence="3 4">
    <name type="scientific">Crenichthys baileyi</name>
    <name type="common">White River springfish</name>
    <dbReference type="NCBI Taxonomy" id="28760"/>
    <lineage>
        <taxon>Eukaryota</taxon>
        <taxon>Metazoa</taxon>
        <taxon>Chordata</taxon>
        <taxon>Craniata</taxon>
        <taxon>Vertebrata</taxon>
        <taxon>Euteleostomi</taxon>
        <taxon>Actinopterygii</taxon>
        <taxon>Neopterygii</taxon>
        <taxon>Teleostei</taxon>
        <taxon>Neoteleostei</taxon>
        <taxon>Acanthomorphata</taxon>
        <taxon>Ovalentaria</taxon>
        <taxon>Atherinomorphae</taxon>
        <taxon>Cyprinodontiformes</taxon>
        <taxon>Goodeidae</taxon>
        <taxon>Crenichthys</taxon>
    </lineage>
</organism>
<dbReference type="Gene3D" id="1.10.3330.10">
    <property type="entry name" value="Oxo-4-hydroxy-4-carboxy-5-ureidoimidazoline decarboxylase"/>
    <property type="match status" value="1"/>
</dbReference>
<feature type="domain" description="Oxo-4-hydroxy-4-carboxy-5-ureidoimidazoline decarboxylase" evidence="2">
    <location>
        <begin position="20"/>
        <end position="75"/>
    </location>
</feature>
<evidence type="ECO:0000259" key="2">
    <source>
        <dbReference type="Pfam" id="PF09349"/>
    </source>
</evidence>
<protein>
    <recommendedName>
        <fullName evidence="2">Oxo-4-hydroxy-4-carboxy-5-ureidoimidazoline decarboxylase domain-containing protein</fullName>
    </recommendedName>
</protein>
<comment type="caution">
    <text evidence="3">The sequence shown here is derived from an EMBL/GenBank/DDBJ whole genome shotgun (WGS) entry which is preliminary data.</text>
</comment>
<proteinExistence type="predicted"/>
<reference evidence="3 4" key="1">
    <citation type="submission" date="2021-06" db="EMBL/GenBank/DDBJ databases">
        <authorList>
            <person name="Palmer J.M."/>
        </authorList>
    </citation>
    <scope>NUCLEOTIDE SEQUENCE [LARGE SCALE GENOMIC DNA]</scope>
    <source>
        <strain evidence="3 4">MEX-2019</strain>
        <tissue evidence="3">Muscle</tissue>
    </source>
</reference>
<dbReference type="Pfam" id="PF09349">
    <property type="entry name" value="OHCU_decarbox"/>
    <property type="match status" value="1"/>
</dbReference>
<name>A0AAV9SNK0_9TELE</name>
<dbReference type="Proteomes" id="UP001311232">
    <property type="component" value="Unassembled WGS sequence"/>
</dbReference>
<gene>
    <name evidence="3" type="ORF">CRENBAI_004538</name>
</gene>
<evidence type="ECO:0000313" key="3">
    <source>
        <dbReference type="EMBL" id="KAK5622374.1"/>
    </source>
</evidence>
<dbReference type="GO" id="GO:0006144">
    <property type="term" value="P:purine nucleobase metabolic process"/>
    <property type="evidence" value="ECO:0007669"/>
    <property type="project" value="UniProtKB-KW"/>
</dbReference>
<dbReference type="InterPro" id="IPR036778">
    <property type="entry name" value="OHCU_decarboxylase_sf"/>
</dbReference>
<dbReference type="InterPro" id="IPR018020">
    <property type="entry name" value="OHCU_decarboxylase"/>
</dbReference>
<dbReference type="AlphaFoldDB" id="A0AAV9SNK0"/>
<keyword evidence="1" id="KW-0659">Purine metabolism</keyword>
<accession>A0AAV9SNK0</accession>
<evidence type="ECO:0000256" key="1">
    <source>
        <dbReference type="ARBA" id="ARBA00022631"/>
    </source>
</evidence>
<keyword evidence="4" id="KW-1185">Reference proteome</keyword>
<evidence type="ECO:0000313" key="4">
    <source>
        <dbReference type="Proteomes" id="UP001311232"/>
    </source>
</evidence>
<sequence length="80" mass="8949">MDARSYKTEGNRHKGCTAAEKREEYKRRFGFPFVICARTTNKTCANCASCSRGVLPKERESAAAEMARGIEEVKKSCRAV</sequence>
<dbReference type="EMBL" id="JAHHUM010000128">
    <property type="protein sequence ID" value="KAK5622374.1"/>
    <property type="molecule type" value="Genomic_DNA"/>
</dbReference>